<feature type="domain" description="CusB-like beta-barrel" evidence="3">
    <location>
        <begin position="302"/>
        <end position="373"/>
    </location>
</feature>
<dbReference type="SUPFAM" id="SSF111369">
    <property type="entry name" value="HlyD-like secretion proteins"/>
    <property type="match status" value="1"/>
</dbReference>
<comment type="caution">
    <text evidence="4">The sequence shown here is derived from an EMBL/GenBank/DDBJ whole genome shotgun (WGS) entry which is preliminary data.</text>
</comment>
<dbReference type="PANTHER" id="PTHR30469">
    <property type="entry name" value="MULTIDRUG RESISTANCE PROTEIN MDTA"/>
    <property type="match status" value="1"/>
</dbReference>
<gene>
    <name evidence="4" type="ORF">FEM03_08735</name>
</gene>
<dbReference type="GO" id="GO:1990281">
    <property type="term" value="C:efflux pump complex"/>
    <property type="evidence" value="ECO:0007669"/>
    <property type="project" value="TreeGrafter"/>
</dbReference>
<dbReference type="PANTHER" id="PTHR30469:SF15">
    <property type="entry name" value="HLYD FAMILY OF SECRETION PROTEINS"/>
    <property type="match status" value="1"/>
</dbReference>
<keyword evidence="2" id="KW-1133">Transmembrane helix</keyword>
<organism evidence="4 5">
    <name type="scientific">Phragmitibacter flavus</name>
    <dbReference type="NCBI Taxonomy" id="2576071"/>
    <lineage>
        <taxon>Bacteria</taxon>
        <taxon>Pseudomonadati</taxon>
        <taxon>Verrucomicrobiota</taxon>
        <taxon>Verrucomicrobiia</taxon>
        <taxon>Verrucomicrobiales</taxon>
        <taxon>Verrucomicrobiaceae</taxon>
        <taxon>Phragmitibacter</taxon>
    </lineage>
</organism>
<dbReference type="RefSeq" id="WP_138085823.1">
    <property type="nucleotide sequence ID" value="NZ_VAUV01000006.1"/>
</dbReference>
<dbReference type="Proteomes" id="UP000306196">
    <property type="component" value="Unassembled WGS sequence"/>
</dbReference>
<evidence type="ECO:0000313" key="4">
    <source>
        <dbReference type="EMBL" id="TLD70995.1"/>
    </source>
</evidence>
<feature type="coiled-coil region" evidence="1">
    <location>
        <begin position="203"/>
        <end position="233"/>
    </location>
</feature>
<proteinExistence type="predicted"/>
<dbReference type="Gene3D" id="2.40.420.20">
    <property type="match status" value="1"/>
</dbReference>
<sequence length="463" mass="50601">MSSSIAFLSRNNAPDKPARRLPAWLLPMAILLGFAVIFLTLFRDRLLPAVEAKVATVLATSDVATSDLASTPSPREQTTLLFQASGWIEPDPYAVKASALIDGVVATIHVLEGQLVQKGDPIANLIDDDAKLKLAAAEAKLRMLTAERTSTVSAVTAAISKRDSIKAEILAAETLESEAKDQLKRFEELKGGAISDSDVITARLRLQREQANLAAARAKLEEQLAEIARSEAAVVTKDEEINLSRVLLAQEILALDRTQILAPITGRILRLMAAPGEKKMLAMDHPDSSTLAVLYDPAKLQVRVDVPLADAAQLQVGQRTKVHCSVLPDQVFEGEVTRITGEADLQRNTLQAKVSILTPSDVLRPEMLCRVEFLGSVTDSTESPSSESDYLALWIPIDALSDNSVWIFDADNNRISKRMVKPSADKRDQYIRIQEGLRLGEQVILSPANLREGQRIKPQFIQP</sequence>
<dbReference type="AlphaFoldDB" id="A0A5R8KGB6"/>
<protein>
    <submittedName>
        <fullName evidence="4">HlyD family efflux transporter periplasmic adaptor subunit</fullName>
    </submittedName>
</protein>
<accession>A0A5R8KGB6</accession>
<evidence type="ECO:0000256" key="1">
    <source>
        <dbReference type="SAM" id="Coils"/>
    </source>
</evidence>
<reference evidence="4 5" key="1">
    <citation type="submission" date="2019-05" db="EMBL/GenBank/DDBJ databases">
        <title>Verrucobacter flavum gen. nov., sp. nov. a new member of the family Verrucomicrobiaceae.</title>
        <authorList>
            <person name="Szuroczki S."/>
            <person name="Abbaszade G."/>
            <person name="Szabo A."/>
            <person name="Felfoldi T."/>
            <person name="Schumann P."/>
            <person name="Boka K."/>
            <person name="Keki Z."/>
            <person name="Toumi M."/>
            <person name="Toth E."/>
        </authorList>
    </citation>
    <scope>NUCLEOTIDE SEQUENCE [LARGE SCALE GENOMIC DNA]</scope>
    <source>
        <strain evidence="4 5">MG-N-17</strain>
    </source>
</reference>
<dbReference type="Gene3D" id="2.40.50.100">
    <property type="match status" value="1"/>
</dbReference>
<dbReference type="EMBL" id="VAUV01000006">
    <property type="protein sequence ID" value="TLD70995.1"/>
    <property type="molecule type" value="Genomic_DNA"/>
</dbReference>
<dbReference type="Gene3D" id="1.10.287.470">
    <property type="entry name" value="Helix hairpin bin"/>
    <property type="match status" value="1"/>
</dbReference>
<dbReference type="Pfam" id="PF25954">
    <property type="entry name" value="Beta-barrel_RND_2"/>
    <property type="match status" value="1"/>
</dbReference>
<keyword evidence="5" id="KW-1185">Reference proteome</keyword>
<keyword evidence="1" id="KW-0175">Coiled coil</keyword>
<evidence type="ECO:0000259" key="3">
    <source>
        <dbReference type="Pfam" id="PF25954"/>
    </source>
</evidence>
<name>A0A5R8KGB6_9BACT</name>
<dbReference type="OrthoDB" id="184874at2"/>
<evidence type="ECO:0000313" key="5">
    <source>
        <dbReference type="Proteomes" id="UP000306196"/>
    </source>
</evidence>
<keyword evidence="2" id="KW-0472">Membrane</keyword>
<evidence type="ECO:0000256" key="2">
    <source>
        <dbReference type="SAM" id="Phobius"/>
    </source>
</evidence>
<feature type="transmembrane region" description="Helical" evidence="2">
    <location>
        <begin position="21"/>
        <end position="42"/>
    </location>
</feature>
<dbReference type="GO" id="GO:0015562">
    <property type="term" value="F:efflux transmembrane transporter activity"/>
    <property type="evidence" value="ECO:0007669"/>
    <property type="project" value="TreeGrafter"/>
</dbReference>
<keyword evidence="2" id="KW-0812">Transmembrane</keyword>
<dbReference type="Gene3D" id="2.40.30.170">
    <property type="match status" value="1"/>
</dbReference>
<dbReference type="InterPro" id="IPR058792">
    <property type="entry name" value="Beta-barrel_RND_2"/>
</dbReference>